<keyword evidence="2" id="KW-1185">Reference proteome</keyword>
<evidence type="ECO:0000313" key="2">
    <source>
        <dbReference type="Proteomes" id="UP000004431"/>
    </source>
</evidence>
<dbReference type="EMBL" id="AEDQ01000009">
    <property type="protein sequence ID" value="EFL44604.1"/>
    <property type="molecule type" value="Genomic_DNA"/>
</dbReference>
<proteinExistence type="predicted"/>
<accession>A0ABN0B1G5</accession>
<evidence type="ECO:0000313" key="1">
    <source>
        <dbReference type="EMBL" id="EFL44604.1"/>
    </source>
</evidence>
<comment type="caution">
    <text evidence="1">The sequence shown here is derived from an EMBL/GenBank/DDBJ whole genome shotgun (WGS) entry which is preliminary data.</text>
</comment>
<name>A0ABN0B1G5_9ACTN</name>
<sequence length="104" mass="11761">MSMYSIPNRRLQKTQAPSGYKIKATNDAAEVYWLRGYVGCRSDLAAACTTCAETLCKRYQKSMTAHHEQSCLYKSPYTLLELCVVRIVCKARVKHTQPHLLACS</sequence>
<organism evidence="1 2">
    <name type="scientific">Fannyhessea vaginae PB189-T1-4</name>
    <dbReference type="NCBI Taxonomy" id="866774"/>
    <lineage>
        <taxon>Bacteria</taxon>
        <taxon>Bacillati</taxon>
        <taxon>Actinomycetota</taxon>
        <taxon>Coriobacteriia</taxon>
        <taxon>Coriobacteriales</taxon>
        <taxon>Atopobiaceae</taxon>
        <taxon>Fannyhessea</taxon>
    </lineage>
</organism>
<dbReference type="Proteomes" id="UP000004431">
    <property type="component" value="Unassembled WGS sequence"/>
</dbReference>
<gene>
    <name evidence="1" type="ORF">HMPREF9248_0638</name>
</gene>
<evidence type="ECO:0008006" key="3">
    <source>
        <dbReference type="Google" id="ProtNLM"/>
    </source>
</evidence>
<reference evidence="1 2" key="1">
    <citation type="submission" date="2010-08" db="EMBL/GenBank/DDBJ databases">
        <authorList>
            <person name="Durkin A.S."/>
            <person name="Madupu R."/>
            <person name="Torralba M."/>
            <person name="Gillis M."/>
            <person name="Methe B."/>
            <person name="Sutton G."/>
            <person name="Nelson K.E."/>
        </authorList>
    </citation>
    <scope>NUCLEOTIDE SEQUENCE [LARGE SCALE GENOMIC DNA]</scope>
    <source>
        <strain evidence="1 2">PB189-T1-4</strain>
    </source>
</reference>
<protein>
    <recommendedName>
        <fullName evidence="3">Transposase DDE domain-containing protein</fullName>
    </recommendedName>
</protein>